<gene>
    <name evidence="3" type="ORF">UFOVP145_4</name>
    <name evidence="1" type="ORF">UFOVP4_11</name>
    <name evidence="2" type="ORF">UFOVP64_48</name>
</gene>
<protein>
    <submittedName>
        <fullName evidence="3">Uncharacterized protein</fullName>
    </submittedName>
</protein>
<evidence type="ECO:0000313" key="2">
    <source>
        <dbReference type="EMBL" id="CAB4241336.1"/>
    </source>
</evidence>
<dbReference type="EMBL" id="LR798189">
    <property type="protein sequence ID" value="CAB5078963.1"/>
    <property type="molecule type" value="Genomic_DNA"/>
</dbReference>
<organism evidence="3">
    <name type="scientific">uncultured Caudovirales phage</name>
    <dbReference type="NCBI Taxonomy" id="2100421"/>
    <lineage>
        <taxon>Viruses</taxon>
        <taxon>Duplodnaviria</taxon>
        <taxon>Heunggongvirae</taxon>
        <taxon>Uroviricota</taxon>
        <taxon>Caudoviricetes</taxon>
        <taxon>Peduoviridae</taxon>
        <taxon>Maltschvirus</taxon>
        <taxon>Maltschvirus maltsch</taxon>
    </lineage>
</organism>
<accession>A0A6J7VKM5</accession>
<proteinExistence type="predicted"/>
<dbReference type="EMBL" id="LR796136">
    <property type="protein sequence ID" value="CAB4120920.1"/>
    <property type="molecule type" value="Genomic_DNA"/>
</dbReference>
<reference evidence="3" key="1">
    <citation type="submission" date="2020-05" db="EMBL/GenBank/DDBJ databases">
        <authorList>
            <person name="Chiriac C."/>
            <person name="Salcher M."/>
            <person name="Ghai R."/>
            <person name="Kavagutti S V."/>
        </authorList>
    </citation>
    <scope>NUCLEOTIDE SEQUENCE</scope>
</reference>
<sequence length="131" mass="14132">MQVCKLEVRLNDSPGHTVHKTDVTPAEIQVLQAIHGESAVANIQPITMDKRSQTFEWDRLTGIYGRAPDGLMDAGNGALLERLFPGASKKLPVSLKDIGMGHLSGSLRLAKNAAVADEIVEEEEVDDGEEA</sequence>
<name>A0A6J7VKM5_9CAUD</name>
<evidence type="ECO:0000313" key="1">
    <source>
        <dbReference type="EMBL" id="CAB4120920.1"/>
    </source>
</evidence>
<dbReference type="EMBL" id="LR797822">
    <property type="protein sequence ID" value="CAB4241336.1"/>
    <property type="molecule type" value="Genomic_DNA"/>
</dbReference>
<evidence type="ECO:0000313" key="3">
    <source>
        <dbReference type="EMBL" id="CAB5078963.1"/>
    </source>
</evidence>